<feature type="compositionally biased region" description="Low complexity" evidence="1">
    <location>
        <begin position="645"/>
        <end position="661"/>
    </location>
</feature>
<feature type="region of interest" description="Disordered" evidence="1">
    <location>
        <begin position="277"/>
        <end position="353"/>
    </location>
</feature>
<evidence type="ECO:0008006" key="4">
    <source>
        <dbReference type="Google" id="ProtNLM"/>
    </source>
</evidence>
<dbReference type="AlphaFoldDB" id="G2R875"/>
<feature type="region of interest" description="Disordered" evidence="1">
    <location>
        <begin position="378"/>
        <end position="442"/>
    </location>
</feature>
<dbReference type="Proteomes" id="UP000008181">
    <property type="component" value="Chromosome 3"/>
</dbReference>
<dbReference type="PANTHER" id="PTHR38166">
    <property type="entry name" value="C2H2-TYPE DOMAIN-CONTAINING PROTEIN-RELATED"/>
    <property type="match status" value="1"/>
</dbReference>
<dbReference type="eggNOG" id="ENOG502RVYA">
    <property type="taxonomic scope" value="Eukaryota"/>
</dbReference>
<keyword evidence="3" id="KW-1185">Reference proteome</keyword>
<evidence type="ECO:0000256" key="1">
    <source>
        <dbReference type="SAM" id="MobiDB-lite"/>
    </source>
</evidence>
<gene>
    <name evidence="2" type="ORF">THITE_160214</name>
</gene>
<dbReference type="EMBL" id="CP003011">
    <property type="protein sequence ID" value="AEO68134.1"/>
    <property type="molecule type" value="Genomic_DNA"/>
</dbReference>
<sequence>MVGTHFAPKSEDEKFRQWLEGLAPQTPSPKIRGSIRDFRPIPNVPQEKLARPHGTQRSEATGVKGASTPDENDERMNGAKFPAERSISPNARARISRVAGWECDVDTWDQLYEALPQIMNSFSKRLGIAAFMKAFPFSLHDLVSSGDIITQMRFILQPSNFRPPDTVEHVGDMARRMTLSDKMKMWRRSLPEASSPFVMSGKSEFHMPRTEAEWVVSRFLKELSLHPVSPSDARSHVRIRELILEEFRFAPLEPLEAWMSPKTLAKTIGFTVLETESEAPWPHGPSAKNQGPSPVPSSREGLFSGQQAFRPPPKEASDCESDSSERPSVQDLSVETEELSISESSEDEIVRLQSPNDEVSPLVNTVAHRLLREYQERTSRASPLQIGNLAIPSAPTGQGSRAKRAFDDRQDDQEPDGDDWGKRPPRRQKLDTPDKGRPTTKSLACPFWKLSPSEHRACFKLTLDGISRVKQHLGRKHAPEFYCEYCMAVLPDKQAHQAHVEARACSYRACRFPGITHQQQRELSRRSKPNLSEPERWFAIWDIVFPDQPRPASPYIETDLSEDLCQFKEFAEAFGPAIVAAQMQLGLADAEPGEAAEEKSTHILEDAISRGLTLLFETWLAGRGGAPPPPPSQSSSPVQETAAPSGPSSSEDQPNSSSSHPTNLASSDGGFSIPTATDELQDSPSHLFPWGQWASSGQGGRSNHGSTSCPPAVVESDLEWLNQLGGETGGAGVYELGEGSDTWDLCY</sequence>
<feature type="compositionally biased region" description="Basic and acidic residues" evidence="1">
    <location>
        <begin position="8"/>
        <end position="17"/>
    </location>
</feature>
<reference evidence="2 3" key="1">
    <citation type="journal article" date="2011" name="Nat. Biotechnol.">
        <title>Comparative genomic analysis of the thermophilic biomass-degrading fungi Myceliophthora thermophila and Thielavia terrestris.</title>
        <authorList>
            <person name="Berka R.M."/>
            <person name="Grigoriev I.V."/>
            <person name="Otillar R."/>
            <person name="Salamov A."/>
            <person name="Grimwood J."/>
            <person name="Reid I."/>
            <person name="Ishmael N."/>
            <person name="John T."/>
            <person name="Darmond C."/>
            <person name="Moisan M.-C."/>
            <person name="Henrissat B."/>
            <person name="Coutinho P.M."/>
            <person name="Lombard V."/>
            <person name="Natvig D.O."/>
            <person name="Lindquist E."/>
            <person name="Schmutz J."/>
            <person name="Lucas S."/>
            <person name="Harris P."/>
            <person name="Powlowski J."/>
            <person name="Bellemare A."/>
            <person name="Taylor D."/>
            <person name="Butler G."/>
            <person name="de Vries R.P."/>
            <person name="Allijn I.E."/>
            <person name="van den Brink J."/>
            <person name="Ushinsky S."/>
            <person name="Storms R."/>
            <person name="Powell A.J."/>
            <person name="Paulsen I.T."/>
            <person name="Elbourne L.D.H."/>
            <person name="Baker S.E."/>
            <person name="Magnuson J."/>
            <person name="LaBoissiere S."/>
            <person name="Clutterbuck A.J."/>
            <person name="Martinez D."/>
            <person name="Wogulis M."/>
            <person name="de Leon A.L."/>
            <person name="Rey M.W."/>
            <person name="Tsang A."/>
        </authorList>
    </citation>
    <scope>NUCLEOTIDE SEQUENCE [LARGE SCALE GENOMIC DNA]</scope>
    <source>
        <strain evidence="3">ATCC 38088 / NRRL 8126</strain>
    </source>
</reference>
<dbReference type="GeneID" id="11516382"/>
<proteinExistence type="predicted"/>
<evidence type="ECO:0000313" key="2">
    <source>
        <dbReference type="EMBL" id="AEO68134.1"/>
    </source>
</evidence>
<feature type="region of interest" description="Disordered" evidence="1">
    <location>
        <begin position="1"/>
        <end position="79"/>
    </location>
</feature>
<feature type="compositionally biased region" description="Acidic residues" evidence="1">
    <location>
        <begin position="334"/>
        <end position="347"/>
    </location>
</feature>
<feature type="compositionally biased region" description="Basic and acidic residues" evidence="1">
    <location>
        <begin position="428"/>
        <end position="437"/>
    </location>
</feature>
<dbReference type="HOGENOM" id="CLU_372205_0_0_1"/>
<dbReference type="KEGG" id="ttt:THITE_160214"/>
<feature type="compositionally biased region" description="Acidic residues" evidence="1">
    <location>
        <begin position="409"/>
        <end position="418"/>
    </location>
</feature>
<dbReference type="PANTHER" id="PTHR38166:SF1">
    <property type="entry name" value="C2H2-TYPE DOMAIN-CONTAINING PROTEIN"/>
    <property type="match status" value="1"/>
</dbReference>
<dbReference type="OrthoDB" id="4573860at2759"/>
<feature type="region of interest" description="Disordered" evidence="1">
    <location>
        <begin position="620"/>
        <end position="711"/>
    </location>
</feature>
<protein>
    <recommendedName>
        <fullName evidence="4">C2H2-type domain-containing protein</fullName>
    </recommendedName>
</protein>
<name>G2R875_THETT</name>
<evidence type="ECO:0000313" key="3">
    <source>
        <dbReference type="Proteomes" id="UP000008181"/>
    </source>
</evidence>
<accession>G2R875</accession>
<dbReference type="RefSeq" id="XP_003654470.1">
    <property type="nucleotide sequence ID" value="XM_003654422.1"/>
</dbReference>
<organism evidence="2 3">
    <name type="scientific">Thermothielavioides terrestris (strain ATCC 38088 / NRRL 8126)</name>
    <name type="common">Thielavia terrestris</name>
    <dbReference type="NCBI Taxonomy" id="578455"/>
    <lineage>
        <taxon>Eukaryota</taxon>
        <taxon>Fungi</taxon>
        <taxon>Dikarya</taxon>
        <taxon>Ascomycota</taxon>
        <taxon>Pezizomycotina</taxon>
        <taxon>Sordariomycetes</taxon>
        <taxon>Sordariomycetidae</taxon>
        <taxon>Sordariales</taxon>
        <taxon>Chaetomiaceae</taxon>
        <taxon>Thermothielavioides</taxon>
        <taxon>Thermothielavioides terrestris</taxon>
    </lineage>
</organism>